<feature type="transmembrane region" description="Helical" evidence="3">
    <location>
        <begin position="157"/>
        <end position="179"/>
    </location>
</feature>
<dbReference type="GO" id="GO:0030026">
    <property type="term" value="P:intracellular manganese ion homeostasis"/>
    <property type="evidence" value="ECO:0007669"/>
    <property type="project" value="TreeGrafter"/>
</dbReference>
<evidence type="ECO:0000259" key="5">
    <source>
        <dbReference type="PROSITE" id="PS51846"/>
    </source>
</evidence>
<sequence>YSLFLMLLKPFLYVLLFSCFVLNFPATVLAEPEEHHEVDPTSGAFWGQIVAIFFLVILSGIVAGLTLGLMSLDTTNLAILEIAGTPQQKYYASRIIPIRKNGHILLTTLLLTNTVLNETLPILFDGIFSTGFISVIVSTALLVMFSEIIPQAIFSKHGLAIGALFAYPVRILIGMWFIISWPISKFLDYLLGTHTGFIYGVSEFGALVQLHDSAKYPDGTLNHKTVTVLQNVLTMQEKYADGILTSASNMLMLKPDVMLTPSKVQQYLGSGYSHIIVYEKGITASNQHDDHQILGVLELKSLNLLESKSLNEPIGKMRLDTYLTASSREPVIDLMNQLFSQDSDAQVILIYRTEQDIKVIKEESYAAAREIQSIEAKALKKHKNSLSCRVRRLFRSKCHLCHHLSSPSESDIGEEETISSNRTVEMSMKAGLIGMVTKKEILNQLVCPRLEPKDKSASFPQVVHGSLKASQN</sequence>
<comment type="caution">
    <text evidence="6">The sequence shown here is derived from an EMBL/GenBank/DDBJ whole genome shotgun (WGS) entry which is preliminary data.</text>
</comment>
<evidence type="ECO:0000313" key="7">
    <source>
        <dbReference type="Proteomes" id="UP000603453"/>
    </source>
</evidence>
<accession>A0A8H7QNS4</accession>
<gene>
    <name evidence="6" type="ORF">INT47_005358</name>
</gene>
<dbReference type="InterPro" id="IPR002550">
    <property type="entry name" value="CNNM"/>
</dbReference>
<dbReference type="Pfam" id="PF01595">
    <property type="entry name" value="CNNM"/>
    <property type="match status" value="1"/>
</dbReference>
<proteinExistence type="predicted"/>
<evidence type="ECO:0000256" key="1">
    <source>
        <dbReference type="ARBA" id="ARBA00022737"/>
    </source>
</evidence>
<feature type="transmembrane region" description="Helical" evidence="3">
    <location>
        <begin position="46"/>
        <end position="70"/>
    </location>
</feature>
<organism evidence="6 7">
    <name type="scientific">Mucor saturninus</name>
    <dbReference type="NCBI Taxonomy" id="64648"/>
    <lineage>
        <taxon>Eukaryota</taxon>
        <taxon>Fungi</taxon>
        <taxon>Fungi incertae sedis</taxon>
        <taxon>Mucoromycota</taxon>
        <taxon>Mucoromycotina</taxon>
        <taxon>Mucoromycetes</taxon>
        <taxon>Mucorales</taxon>
        <taxon>Mucorineae</taxon>
        <taxon>Mucoraceae</taxon>
        <taxon>Mucor</taxon>
    </lineage>
</organism>
<dbReference type="GO" id="GO:0005737">
    <property type="term" value="C:cytoplasm"/>
    <property type="evidence" value="ECO:0007669"/>
    <property type="project" value="TreeGrafter"/>
</dbReference>
<dbReference type="InterPro" id="IPR046342">
    <property type="entry name" value="CBS_dom_sf"/>
</dbReference>
<keyword evidence="1" id="KW-0677">Repeat</keyword>
<dbReference type="Gene3D" id="3.10.580.10">
    <property type="entry name" value="CBS-domain"/>
    <property type="match status" value="1"/>
</dbReference>
<protein>
    <recommendedName>
        <fullName evidence="5">CNNM transmembrane domain-containing protein</fullName>
    </recommendedName>
</protein>
<dbReference type="PANTHER" id="PTHR12064:SF97">
    <property type="entry name" value="METAL TRANSPORTER CNNM-5"/>
    <property type="match status" value="1"/>
</dbReference>
<keyword evidence="2 3" id="KW-0472">Membrane</keyword>
<dbReference type="EMBL" id="JAEPRD010000155">
    <property type="protein sequence ID" value="KAG2196022.1"/>
    <property type="molecule type" value="Genomic_DNA"/>
</dbReference>
<keyword evidence="2 3" id="KW-1133">Transmembrane helix</keyword>
<evidence type="ECO:0000256" key="4">
    <source>
        <dbReference type="SAM" id="SignalP"/>
    </source>
</evidence>
<keyword evidence="2 3" id="KW-0812">Transmembrane</keyword>
<dbReference type="PROSITE" id="PS51846">
    <property type="entry name" value="CNNM"/>
    <property type="match status" value="1"/>
</dbReference>
<keyword evidence="7" id="KW-1185">Reference proteome</keyword>
<feature type="chain" id="PRO_5034364030" description="CNNM transmembrane domain-containing protein" evidence="4">
    <location>
        <begin position="31"/>
        <end position="472"/>
    </location>
</feature>
<feature type="non-terminal residue" evidence="6">
    <location>
        <position position="1"/>
    </location>
</feature>
<dbReference type="Proteomes" id="UP000603453">
    <property type="component" value="Unassembled WGS sequence"/>
</dbReference>
<evidence type="ECO:0000256" key="3">
    <source>
        <dbReference type="SAM" id="Phobius"/>
    </source>
</evidence>
<evidence type="ECO:0000313" key="6">
    <source>
        <dbReference type="EMBL" id="KAG2196022.1"/>
    </source>
</evidence>
<feature type="domain" description="CNNM transmembrane" evidence="5">
    <location>
        <begin position="41"/>
        <end position="225"/>
    </location>
</feature>
<reference evidence="6" key="1">
    <citation type="submission" date="2020-12" db="EMBL/GenBank/DDBJ databases">
        <title>Metabolic potential, ecology and presence of endohyphal bacteria is reflected in genomic diversity of Mucoromycotina.</title>
        <authorList>
            <person name="Muszewska A."/>
            <person name="Okrasinska A."/>
            <person name="Steczkiewicz K."/>
            <person name="Drgas O."/>
            <person name="Orlowska M."/>
            <person name="Perlinska-Lenart U."/>
            <person name="Aleksandrzak-Piekarczyk T."/>
            <person name="Szatraj K."/>
            <person name="Zielenkiewicz U."/>
            <person name="Pilsyk S."/>
            <person name="Malc E."/>
            <person name="Mieczkowski P."/>
            <person name="Kruszewska J.S."/>
            <person name="Biernat P."/>
            <person name="Pawlowska J."/>
        </authorList>
    </citation>
    <scope>NUCLEOTIDE SEQUENCE</scope>
    <source>
        <strain evidence="6">WA0000017839</strain>
    </source>
</reference>
<dbReference type="GO" id="GO:0010960">
    <property type="term" value="P:magnesium ion homeostasis"/>
    <property type="evidence" value="ECO:0007669"/>
    <property type="project" value="InterPro"/>
</dbReference>
<keyword evidence="4" id="KW-0732">Signal</keyword>
<dbReference type="AlphaFoldDB" id="A0A8H7QNS4"/>
<dbReference type="InterPro" id="IPR045095">
    <property type="entry name" value="ACDP"/>
</dbReference>
<feature type="transmembrane region" description="Helical" evidence="3">
    <location>
        <begin position="98"/>
        <end position="116"/>
    </location>
</feature>
<feature type="transmembrane region" description="Helical" evidence="3">
    <location>
        <begin position="122"/>
        <end position="145"/>
    </location>
</feature>
<feature type="signal peptide" evidence="4">
    <location>
        <begin position="1"/>
        <end position="30"/>
    </location>
</feature>
<dbReference type="GO" id="GO:0016020">
    <property type="term" value="C:membrane"/>
    <property type="evidence" value="ECO:0007669"/>
    <property type="project" value="UniProtKB-UniRule"/>
</dbReference>
<dbReference type="OrthoDB" id="5353557at2759"/>
<name>A0A8H7QNS4_9FUNG</name>
<dbReference type="PANTHER" id="PTHR12064">
    <property type="entry name" value="METAL TRANSPORTER CNNM"/>
    <property type="match status" value="1"/>
</dbReference>
<evidence type="ECO:0000256" key="2">
    <source>
        <dbReference type="PROSITE-ProRule" id="PRU01193"/>
    </source>
</evidence>